<evidence type="ECO:0000313" key="2">
    <source>
        <dbReference type="Proteomes" id="UP000320300"/>
    </source>
</evidence>
<proteinExistence type="predicted"/>
<accession>A0A521FTY7</accession>
<name>A0A521FTY7_9SPHI</name>
<evidence type="ECO:0000313" key="1">
    <source>
        <dbReference type="EMBL" id="SMO99001.1"/>
    </source>
</evidence>
<protein>
    <recommendedName>
        <fullName evidence="3">(S)-ureidoglycine aminohydrolase cupin domain-containing protein</fullName>
    </recommendedName>
</protein>
<evidence type="ECO:0008006" key="3">
    <source>
        <dbReference type="Google" id="ProtNLM"/>
    </source>
</evidence>
<organism evidence="1 2">
    <name type="scientific">Pedobacter westerhofensis</name>
    <dbReference type="NCBI Taxonomy" id="425512"/>
    <lineage>
        <taxon>Bacteria</taxon>
        <taxon>Pseudomonadati</taxon>
        <taxon>Bacteroidota</taxon>
        <taxon>Sphingobacteriia</taxon>
        <taxon>Sphingobacteriales</taxon>
        <taxon>Sphingobacteriaceae</taxon>
        <taxon>Pedobacter</taxon>
    </lineage>
</organism>
<keyword evidence="2" id="KW-1185">Reference proteome</keyword>
<sequence length="70" mass="7906">MEKRLGNPSSEIVLSCSSEKYLRNEVRLDDHCFVRIISGEVKVVGADVSNVFGPGDTLLFPRRQLWTVIQ</sequence>
<dbReference type="EMBL" id="FXTN01000019">
    <property type="protein sequence ID" value="SMO99001.1"/>
    <property type="molecule type" value="Genomic_DNA"/>
</dbReference>
<gene>
    <name evidence="1" type="ORF">SAMN06265348_11912</name>
</gene>
<dbReference type="Proteomes" id="UP000320300">
    <property type="component" value="Unassembled WGS sequence"/>
</dbReference>
<reference evidence="1 2" key="1">
    <citation type="submission" date="2017-05" db="EMBL/GenBank/DDBJ databases">
        <authorList>
            <person name="Varghese N."/>
            <person name="Submissions S."/>
        </authorList>
    </citation>
    <scope>NUCLEOTIDE SEQUENCE [LARGE SCALE GENOMIC DNA]</scope>
    <source>
        <strain evidence="1 2">DSM 19036</strain>
    </source>
</reference>
<dbReference type="AlphaFoldDB" id="A0A521FTY7"/>